<evidence type="ECO:0000313" key="1">
    <source>
        <dbReference type="EMBL" id="USQ12780.1"/>
    </source>
</evidence>
<evidence type="ECO:0000313" key="2">
    <source>
        <dbReference type="Proteomes" id="UP001057474"/>
    </source>
</evidence>
<keyword evidence="2" id="KW-1185">Reference proteome</keyword>
<sequence length="368" mass="43109">MNVAKLKELIEKIKAQLPIDNDSAQSMDLFAQLSRNLDELEPETELTYKTLDVSVLKITDSLYEELTSKQYMLTELLTLITMCGRQIGYAHAKTLDDYPQLTLMDKISKKRPQEQEKLENIIFFLRATFYLIHKHYTQEQLTILPFLIYFRSKTTDEERRSELAIFEWLYHQKANCLNFFRMHVDCVNMRSLQLIRFLPNILKLIPITYTAFIKNTQSYDLLWNAEQNNPISRNTLITDTCRLLETNFLTQAEQDYTASLEFAYSIKMQLPAQAHSESLVVYLALYSFCLHQYKELRHADPRDRHSLISPSKQTKEDAVDKKQIELRGVSVRYGFFESIALKDGRLGKLITSFEEQTSYVNLLAYSKL</sequence>
<dbReference type="Proteomes" id="UP001057474">
    <property type="component" value="Chromosome"/>
</dbReference>
<evidence type="ECO:0008006" key="3">
    <source>
        <dbReference type="Google" id="ProtNLM"/>
    </source>
</evidence>
<accession>A0ABY4Y592</accession>
<gene>
    <name evidence="1" type="ORF">J2N86_08670</name>
</gene>
<protein>
    <recommendedName>
        <fullName evidence="3">Substrate of the Dot/Icm secretion system</fullName>
    </recommendedName>
</protein>
<reference evidence="1" key="1">
    <citation type="submission" date="2021-03" db="EMBL/GenBank/DDBJ databases">
        <title>Legionella lytica PCM 2298.</title>
        <authorList>
            <person name="Koper P."/>
        </authorList>
    </citation>
    <scope>NUCLEOTIDE SEQUENCE</scope>
    <source>
        <strain evidence="1">PCM 2298</strain>
    </source>
</reference>
<proteinExistence type="predicted"/>
<dbReference type="EMBL" id="CP071527">
    <property type="protein sequence ID" value="USQ12780.1"/>
    <property type="molecule type" value="Genomic_DNA"/>
</dbReference>
<dbReference type="RefSeq" id="WP_252578994.1">
    <property type="nucleotide sequence ID" value="NZ_CP071527.1"/>
</dbReference>
<name>A0ABY4Y592_9GAMM</name>
<organism evidence="1 2">
    <name type="scientific">Legionella lytica</name>
    <dbReference type="NCBI Taxonomy" id="96232"/>
    <lineage>
        <taxon>Bacteria</taxon>
        <taxon>Pseudomonadati</taxon>
        <taxon>Pseudomonadota</taxon>
        <taxon>Gammaproteobacteria</taxon>
        <taxon>Legionellales</taxon>
        <taxon>Legionellaceae</taxon>
        <taxon>Legionella</taxon>
    </lineage>
</organism>